<accession>A0A0E9QK58</accession>
<evidence type="ECO:0000313" key="1">
    <source>
        <dbReference type="EMBL" id="JAH17174.1"/>
    </source>
</evidence>
<protein>
    <submittedName>
        <fullName evidence="1">Uncharacterized protein</fullName>
    </submittedName>
</protein>
<organism evidence="1">
    <name type="scientific">Anguilla anguilla</name>
    <name type="common">European freshwater eel</name>
    <name type="synonym">Muraena anguilla</name>
    <dbReference type="NCBI Taxonomy" id="7936"/>
    <lineage>
        <taxon>Eukaryota</taxon>
        <taxon>Metazoa</taxon>
        <taxon>Chordata</taxon>
        <taxon>Craniata</taxon>
        <taxon>Vertebrata</taxon>
        <taxon>Euteleostomi</taxon>
        <taxon>Actinopterygii</taxon>
        <taxon>Neopterygii</taxon>
        <taxon>Teleostei</taxon>
        <taxon>Anguilliformes</taxon>
        <taxon>Anguillidae</taxon>
        <taxon>Anguilla</taxon>
    </lineage>
</organism>
<reference evidence="1" key="1">
    <citation type="submission" date="2014-11" db="EMBL/GenBank/DDBJ databases">
        <authorList>
            <person name="Amaro Gonzalez C."/>
        </authorList>
    </citation>
    <scope>NUCLEOTIDE SEQUENCE</scope>
</reference>
<dbReference type="AlphaFoldDB" id="A0A0E9QK58"/>
<proteinExistence type="predicted"/>
<sequence length="29" mass="3382">MESVVSHSTVFGCLWKLWLHKESGKHKNI</sequence>
<dbReference type="EMBL" id="GBXM01091403">
    <property type="protein sequence ID" value="JAH17174.1"/>
    <property type="molecule type" value="Transcribed_RNA"/>
</dbReference>
<reference evidence="1" key="2">
    <citation type="journal article" date="2015" name="Fish Shellfish Immunol.">
        <title>Early steps in the European eel (Anguilla anguilla)-Vibrio vulnificus interaction in the gills: Role of the RtxA13 toxin.</title>
        <authorList>
            <person name="Callol A."/>
            <person name="Pajuelo D."/>
            <person name="Ebbesson L."/>
            <person name="Teles M."/>
            <person name="MacKenzie S."/>
            <person name="Amaro C."/>
        </authorList>
    </citation>
    <scope>NUCLEOTIDE SEQUENCE</scope>
</reference>
<name>A0A0E9QK58_ANGAN</name>